<keyword evidence="2" id="KW-1185">Reference proteome</keyword>
<dbReference type="OrthoDB" id="1681765at2759"/>
<feature type="non-terminal residue" evidence="1">
    <location>
        <position position="1"/>
    </location>
</feature>
<dbReference type="Proteomes" id="UP000521943">
    <property type="component" value="Unassembled WGS sequence"/>
</dbReference>
<protein>
    <recommendedName>
        <fullName evidence="3">DDE Tnp4 domain-containing protein</fullName>
    </recommendedName>
</protein>
<evidence type="ECO:0000313" key="1">
    <source>
        <dbReference type="EMBL" id="KAF6742673.1"/>
    </source>
</evidence>
<evidence type="ECO:0008006" key="3">
    <source>
        <dbReference type="Google" id="ProtNLM"/>
    </source>
</evidence>
<proteinExistence type="predicted"/>
<dbReference type="AlphaFoldDB" id="A0A8H6HB86"/>
<reference evidence="1 2" key="1">
    <citation type="submission" date="2020-07" db="EMBL/GenBank/DDBJ databases">
        <title>Comparative genomics of pyrophilous fungi reveals a link between fire events and developmental genes.</title>
        <authorList>
            <consortium name="DOE Joint Genome Institute"/>
            <person name="Steindorff A.S."/>
            <person name="Carver A."/>
            <person name="Calhoun S."/>
            <person name="Stillman K."/>
            <person name="Liu H."/>
            <person name="Lipzen A."/>
            <person name="Pangilinan J."/>
            <person name="Labutti K."/>
            <person name="Bruns T.D."/>
            <person name="Grigoriev I.V."/>
        </authorList>
    </citation>
    <scope>NUCLEOTIDE SEQUENCE [LARGE SCALE GENOMIC DNA]</scope>
    <source>
        <strain evidence="1 2">CBS 144469</strain>
    </source>
</reference>
<evidence type="ECO:0000313" key="2">
    <source>
        <dbReference type="Proteomes" id="UP000521943"/>
    </source>
</evidence>
<organism evidence="1 2">
    <name type="scientific">Ephemerocybe angulata</name>
    <dbReference type="NCBI Taxonomy" id="980116"/>
    <lineage>
        <taxon>Eukaryota</taxon>
        <taxon>Fungi</taxon>
        <taxon>Dikarya</taxon>
        <taxon>Basidiomycota</taxon>
        <taxon>Agaricomycotina</taxon>
        <taxon>Agaricomycetes</taxon>
        <taxon>Agaricomycetidae</taxon>
        <taxon>Agaricales</taxon>
        <taxon>Agaricineae</taxon>
        <taxon>Psathyrellaceae</taxon>
        <taxon>Ephemerocybe</taxon>
    </lineage>
</organism>
<dbReference type="EMBL" id="JACGCI010000176">
    <property type="protein sequence ID" value="KAF6742673.1"/>
    <property type="molecule type" value="Genomic_DNA"/>
</dbReference>
<sequence length="113" mass="12827">FGVVKRRFRMLGTPMEYMVGIQARIPLAIAVLHNFICIHDAEDSETQDGIYDGPDIVTGYISTQYSRSRNGYVFSEEDLGTHVSTAEKARASAHRDRIADAMWRDYQELQEGI</sequence>
<accession>A0A8H6HB86</accession>
<gene>
    <name evidence="1" type="ORF">DFP72DRAFT_830170</name>
</gene>
<name>A0A8H6HB86_9AGAR</name>
<comment type="caution">
    <text evidence="1">The sequence shown here is derived from an EMBL/GenBank/DDBJ whole genome shotgun (WGS) entry which is preliminary data.</text>
</comment>